<dbReference type="Proteomes" id="UP000012429">
    <property type="component" value="Unassembled WGS sequence"/>
</dbReference>
<dbReference type="OrthoDB" id="8482046at2"/>
<dbReference type="AlphaFoldDB" id="N6U990"/>
<reference evidence="1 2" key="1">
    <citation type="journal article" date="2012" name="BMC Genomics">
        <title>Genomic basis of broad host range and environmental adaptability of Rhizobium tropici CIAT 899 and Rhizobium sp. PRF 81 which are used in inoculants for common bean (Phaseolus vulgaris L.).</title>
        <authorList>
            <person name="Ormeno-Orrillo E."/>
            <person name="Menna P."/>
            <person name="Almeida L.G."/>
            <person name="Ollero F.J."/>
            <person name="Nicolas M.F."/>
            <person name="Pains Rodrigues E."/>
            <person name="Shigueyoshi Nakatani A."/>
            <person name="Silva Batista J.S."/>
            <person name="Oliveira Chueire L.M."/>
            <person name="Souza R.C."/>
            <person name="Ribeiro Vasconcelos A.T."/>
            <person name="Megias M."/>
            <person name="Hungria M."/>
            <person name="Martinez-Romero E."/>
        </authorList>
    </citation>
    <scope>NUCLEOTIDE SEQUENCE [LARGE SCALE GENOMIC DNA]</scope>
    <source>
        <strain evidence="1 2">PRF 81</strain>
    </source>
</reference>
<sequence>MSDIVERLRACANGLGSLKSSKGDYGLCDDAADEIERLRSDLAAQLAGHRLSAKHATQNLLRVSQAQAERQRTDDLIEEVKRVLGPLSKMAGELFARNWNASDLVLALDNPEQENRLTAGDLFAVRALLSRLEGR</sequence>
<proteinExistence type="predicted"/>
<dbReference type="EMBL" id="AQHN01000011">
    <property type="protein sequence ID" value="ENN89109.1"/>
    <property type="molecule type" value="Genomic_DNA"/>
</dbReference>
<keyword evidence="2" id="KW-1185">Reference proteome</keyword>
<dbReference type="RefSeq" id="WP_004110150.1">
    <property type="nucleotide sequence ID" value="NZ_AQHN01000011.1"/>
</dbReference>
<accession>N6U990</accession>
<evidence type="ECO:0000313" key="2">
    <source>
        <dbReference type="Proteomes" id="UP000012429"/>
    </source>
</evidence>
<organism evidence="1 2">
    <name type="scientific">Rhizobium freirei PRF 81</name>
    <dbReference type="NCBI Taxonomy" id="363754"/>
    <lineage>
        <taxon>Bacteria</taxon>
        <taxon>Pseudomonadati</taxon>
        <taxon>Pseudomonadota</taxon>
        <taxon>Alphaproteobacteria</taxon>
        <taxon>Hyphomicrobiales</taxon>
        <taxon>Rhizobiaceae</taxon>
        <taxon>Rhizobium/Agrobacterium group</taxon>
        <taxon>Rhizobium</taxon>
    </lineage>
</organism>
<comment type="caution">
    <text evidence="1">The sequence shown here is derived from an EMBL/GenBank/DDBJ whole genome shotgun (WGS) entry which is preliminary data.</text>
</comment>
<name>N6U990_9HYPH</name>
<dbReference type="STRING" id="363754.RHSP_01145"/>
<evidence type="ECO:0000313" key="1">
    <source>
        <dbReference type="EMBL" id="ENN89109.1"/>
    </source>
</evidence>
<gene>
    <name evidence="1" type="ORF">RHSP_01145</name>
</gene>
<protein>
    <submittedName>
        <fullName evidence="1">Uncharacterized protein</fullName>
    </submittedName>
</protein>